<gene>
    <name evidence="2" type="ORF">GUITHDRAFT_166550</name>
</gene>
<name>L1IA43_GUITC</name>
<feature type="compositionally biased region" description="Low complexity" evidence="1">
    <location>
        <begin position="225"/>
        <end position="235"/>
    </location>
</feature>
<feature type="region of interest" description="Disordered" evidence="1">
    <location>
        <begin position="1"/>
        <end position="30"/>
    </location>
</feature>
<feature type="non-terminal residue" evidence="2">
    <location>
        <position position="1"/>
    </location>
</feature>
<feature type="compositionally biased region" description="Acidic residues" evidence="1">
    <location>
        <begin position="244"/>
        <end position="258"/>
    </location>
</feature>
<evidence type="ECO:0000256" key="1">
    <source>
        <dbReference type="SAM" id="MobiDB-lite"/>
    </source>
</evidence>
<sequence>MGGTSLPAIHARPAAVLEQERRRGGLPETLPPQEAFLRSLLDSKFAELRSIEESNRAMQQQLRRRKEQVVFSGPPDGRGKEPVRGSEIAGGERVRQQPRLAVRPPAASKLEALLESTIAMQKMFLKHMETDDSQSEGGVKTSRSFERAASRDDGGKASREEKTIVTGAEKRRVVEPPRRRSSAVNKWREDGQEDQDEYDRQFLKNLKEVTDKFVSAGKETRQISEEAANNVNAEASRLDRTEHEEEEEEVEGQDELDEDKITGDEVQTYQEVCRSWM</sequence>
<dbReference type="RefSeq" id="XP_005820078.1">
    <property type="nucleotide sequence ID" value="XM_005820021.1"/>
</dbReference>
<accession>L1IA43</accession>
<dbReference type="EMBL" id="JH993156">
    <property type="protein sequence ID" value="EKX33098.1"/>
    <property type="molecule type" value="Genomic_DNA"/>
</dbReference>
<protein>
    <submittedName>
        <fullName evidence="2 3">Uncharacterized protein</fullName>
    </submittedName>
</protein>
<evidence type="ECO:0000313" key="3">
    <source>
        <dbReference type="EnsemblProtists" id="EKX33098"/>
    </source>
</evidence>
<dbReference type="AlphaFoldDB" id="L1IA43"/>
<reference evidence="4" key="2">
    <citation type="submission" date="2012-11" db="EMBL/GenBank/DDBJ databases">
        <authorList>
            <person name="Kuo A."/>
            <person name="Curtis B.A."/>
            <person name="Tanifuji G."/>
            <person name="Burki F."/>
            <person name="Gruber A."/>
            <person name="Irimia M."/>
            <person name="Maruyama S."/>
            <person name="Arias M.C."/>
            <person name="Ball S.G."/>
            <person name="Gile G.H."/>
            <person name="Hirakawa Y."/>
            <person name="Hopkins J.F."/>
            <person name="Rensing S.A."/>
            <person name="Schmutz J."/>
            <person name="Symeonidi A."/>
            <person name="Elias M."/>
            <person name="Eveleigh R.J."/>
            <person name="Herman E.K."/>
            <person name="Klute M.J."/>
            <person name="Nakayama T."/>
            <person name="Obornik M."/>
            <person name="Reyes-Prieto A."/>
            <person name="Armbrust E.V."/>
            <person name="Aves S.J."/>
            <person name="Beiko R.G."/>
            <person name="Coutinho P."/>
            <person name="Dacks J.B."/>
            <person name="Durnford D.G."/>
            <person name="Fast N.M."/>
            <person name="Green B.R."/>
            <person name="Grisdale C."/>
            <person name="Hempe F."/>
            <person name="Henrissat B."/>
            <person name="Hoppner M.P."/>
            <person name="Ishida K.-I."/>
            <person name="Kim E."/>
            <person name="Koreny L."/>
            <person name="Kroth P.G."/>
            <person name="Liu Y."/>
            <person name="Malik S.-B."/>
            <person name="Maier U.G."/>
            <person name="McRose D."/>
            <person name="Mock T."/>
            <person name="Neilson J.A."/>
            <person name="Onodera N.T."/>
            <person name="Poole A.M."/>
            <person name="Pritham E.J."/>
            <person name="Richards T.A."/>
            <person name="Rocap G."/>
            <person name="Roy S.W."/>
            <person name="Sarai C."/>
            <person name="Schaack S."/>
            <person name="Shirato S."/>
            <person name="Slamovits C.H."/>
            <person name="Spencer D.F."/>
            <person name="Suzuki S."/>
            <person name="Worden A.Z."/>
            <person name="Zauner S."/>
            <person name="Barry K."/>
            <person name="Bell C."/>
            <person name="Bharti A.K."/>
            <person name="Crow J.A."/>
            <person name="Grimwood J."/>
            <person name="Kramer R."/>
            <person name="Lindquist E."/>
            <person name="Lucas S."/>
            <person name="Salamov A."/>
            <person name="McFadden G.I."/>
            <person name="Lane C.E."/>
            <person name="Keeling P.J."/>
            <person name="Gray M.W."/>
            <person name="Grigoriev I.V."/>
            <person name="Archibald J.M."/>
        </authorList>
    </citation>
    <scope>NUCLEOTIDE SEQUENCE</scope>
    <source>
        <strain evidence="4">CCMP2712</strain>
    </source>
</reference>
<organism evidence="2">
    <name type="scientific">Guillardia theta (strain CCMP2712)</name>
    <name type="common">Cryptophyte</name>
    <dbReference type="NCBI Taxonomy" id="905079"/>
    <lineage>
        <taxon>Eukaryota</taxon>
        <taxon>Cryptophyceae</taxon>
        <taxon>Pyrenomonadales</taxon>
        <taxon>Geminigeraceae</taxon>
        <taxon>Guillardia</taxon>
    </lineage>
</organism>
<feature type="region of interest" description="Disordered" evidence="1">
    <location>
        <begin position="128"/>
        <end position="196"/>
    </location>
</feature>
<feature type="compositionally biased region" description="Basic and acidic residues" evidence="1">
    <location>
        <begin position="77"/>
        <end position="95"/>
    </location>
</feature>
<feature type="region of interest" description="Disordered" evidence="1">
    <location>
        <begin position="217"/>
        <end position="265"/>
    </location>
</feature>
<evidence type="ECO:0000313" key="2">
    <source>
        <dbReference type="EMBL" id="EKX33098.1"/>
    </source>
</evidence>
<dbReference type="PaxDb" id="55529-EKX33098"/>
<dbReference type="HOGENOM" id="CLU_1006836_0_0_1"/>
<reference evidence="3" key="3">
    <citation type="submission" date="2016-03" db="UniProtKB">
        <authorList>
            <consortium name="EnsemblProtists"/>
        </authorList>
    </citation>
    <scope>IDENTIFICATION</scope>
</reference>
<dbReference type="EnsemblProtists" id="EKX33098">
    <property type="protein sequence ID" value="EKX33098"/>
    <property type="gene ID" value="GUITHDRAFT_166550"/>
</dbReference>
<dbReference type="Proteomes" id="UP000011087">
    <property type="component" value="Unassembled WGS sequence"/>
</dbReference>
<dbReference type="KEGG" id="gtt:GUITHDRAFT_166550"/>
<feature type="region of interest" description="Disordered" evidence="1">
    <location>
        <begin position="56"/>
        <end position="100"/>
    </location>
</feature>
<evidence type="ECO:0000313" key="4">
    <source>
        <dbReference type="Proteomes" id="UP000011087"/>
    </source>
</evidence>
<feature type="compositionally biased region" description="Basic and acidic residues" evidence="1">
    <location>
        <begin position="143"/>
        <end position="178"/>
    </location>
</feature>
<reference evidence="2 4" key="1">
    <citation type="journal article" date="2012" name="Nature">
        <title>Algal genomes reveal evolutionary mosaicism and the fate of nucleomorphs.</title>
        <authorList>
            <consortium name="DOE Joint Genome Institute"/>
            <person name="Curtis B.A."/>
            <person name="Tanifuji G."/>
            <person name="Burki F."/>
            <person name="Gruber A."/>
            <person name="Irimia M."/>
            <person name="Maruyama S."/>
            <person name="Arias M.C."/>
            <person name="Ball S.G."/>
            <person name="Gile G.H."/>
            <person name="Hirakawa Y."/>
            <person name="Hopkins J.F."/>
            <person name="Kuo A."/>
            <person name="Rensing S.A."/>
            <person name="Schmutz J."/>
            <person name="Symeonidi A."/>
            <person name="Elias M."/>
            <person name="Eveleigh R.J."/>
            <person name="Herman E.K."/>
            <person name="Klute M.J."/>
            <person name="Nakayama T."/>
            <person name="Obornik M."/>
            <person name="Reyes-Prieto A."/>
            <person name="Armbrust E.V."/>
            <person name="Aves S.J."/>
            <person name="Beiko R.G."/>
            <person name="Coutinho P."/>
            <person name="Dacks J.B."/>
            <person name="Durnford D.G."/>
            <person name="Fast N.M."/>
            <person name="Green B.R."/>
            <person name="Grisdale C.J."/>
            <person name="Hempel F."/>
            <person name="Henrissat B."/>
            <person name="Hoppner M.P."/>
            <person name="Ishida K."/>
            <person name="Kim E."/>
            <person name="Koreny L."/>
            <person name="Kroth P.G."/>
            <person name="Liu Y."/>
            <person name="Malik S.B."/>
            <person name="Maier U.G."/>
            <person name="McRose D."/>
            <person name="Mock T."/>
            <person name="Neilson J.A."/>
            <person name="Onodera N.T."/>
            <person name="Poole A.M."/>
            <person name="Pritham E.J."/>
            <person name="Richards T.A."/>
            <person name="Rocap G."/>
            <person name="Roy S.W."/>
            <person name="Sarai C."/>
            <person name="Schaack S."/>
            <person name="Shirato S."/>
            <person name="Slamovits C.H."/>
            <person name="Spencer D.F."/>
            <person name="Suzuki S."/>
            <person name="Worden A.Z."/>
            <person name="Zauner S."/>
            <person name="Barry K."/>
            <person name="Bell C."/>
            <person name="Bharti A.K."/>
            <person name="Crow J.A."/>
            <person name="Grimwood J."/>
            <person name="Kramer R."/>
            <person name="Lindquist E."/>
            <person name="Lucas S."/>
            <person name="Salamov A."/>
            <person name="McFadden G.I."/>
            <person name="Lane C.E."/>
            <person name="Keeling P.J."/>
            <person name="Gray M.W."/>
            <person name="Grigoriev I.V."/>
            <person name="Archibald J.M."/>
        </authorList>
    </citation>
    <scope>NUCLEOTIDE SEQUENCE</scope>
    <source>
        <strain evidence="2 4">CCMP2712</strain>
    </source>
</reference>
<keyword evidence="4" id="KW-1185">Reference proteome</keyword>
<proteinExistence type="predicted"/>
<dbReference type="GeneID" id="17289827"/>